<dbReference type="EMBL" id="UGLZ01000005">
    <property type="protein sequence ID" value="STV31849.1"/>
    <property type="molecule type" value="Genomic_DNA"/>
</dbReference>
<protein>
    <submittedName>
        <fullName evidence="1">Uncharacterized protein</fullName>
    </submittedName>
</protein>
<evidence type="ECO:0000313" key="1">
    <source>
        <dbReference type="EMBL" id="STV31849.1"/>
    </source>
</evidence>
<dbReference type="Proteomes" id="UP000255382">
    <property type="component" value="Unassembled WGS sequence"/>
</dbReference>
<proteinExistence type="predicted"/>
<keyword evidence="2" id="KW-1185">Reference proteome</keyword>
<evidence type="ECO:0000313" key="2">
    <source>
        <dbReference type="Proteomes" id="UP000255382"/>
    </source>
</evidence>
<dbReference type="AntiFam" id="ANF00006">
    <property type="entry name" value="Translation of CRISPR region"/>
</dbReference>
<sequence length="85" mass="9799">MLHHIIVFPTHVGVFLHRVTIRRPTVRLPHARGGVSKDSGIDKHKQESSPRTWGCFLSVRMQLLQGNVFPTHVGVFLYFKFIDLH</sequence>
<dbReference type="AlphaFoldDB" id="A0A378B8N3"/>
<reference evidence="1 2" key="1">
    <citation type="submission" date="2018-06" db="EMBL/GenBank/DDBJ databases">
        <authorList>
            <consortium name="Pathogen Informatics"/>
            <person name="Doyle S."/>
        </authorList>
    </citation>
    <scope>NUCLEOTIDE SEQUENCE [LARGE SCALE GENOMIC DNA]</scope>
    <source>
        <strain evidence="1 2">NCTC5050</strain>
    </source>
</reference>
<organism evidence="1 2">
    <name type="scientific">Klebsiella pneumoniae subsp. ozaenae</name>
    <dbReference type="NCBI Taxonomy" id="574"/>
    <lineage>
        <taxon>Bacteria</taxon>
        <taxon>Pseudomonadati</taxon>
        <taxon>Pseudomonadota</taxon>
        <taxon>Gammaproteobacteria</taxon>
        <taxon>Enterobacterales</taxon>
        <taxon>Enterobacteriaceae</taxon>
        <taxon>Klebsiella/Raoultella group</taxon>
        <taxon>Klebsiella</taxon>
        <taxon>Klebsiella pneumoniae complex</taxon>
    </lineage>
</organism>
<dbReference type="AntiFam" id="ANF00057">
    <property type="entry name" value="Translation of E. coli type CRISPR repeat"/>
</dbReference>
<name>A0A378B8N3_KLEPO</name>
<gene>
    <name evidence="1" type="ORF">NCTC5050_04559</name>
</gene>
<accession>A0A378B8N3</accession>